<comment type="caution">
    <text evidence="7">The sequence shown here is derived from an EMBL/GenBank/DDBJ whole genome shotgun (WGS) entry which is preliminary data.</text>
</comment>
<keyword evidence="1 7" id="KW-0645">Protease</keyword>
<gene>
    <name evidence="7" type="ORF">WDC_0043</name>
</gene>
<dbReference type="RefSeq" id="WP_156126967.1">
    <property type="nucleotide sequence ID" value="NZ_AWTT01000001.1"/>
</dbReference>
<evidence type="ECO:0000259" key="6">
    <source>
        <dbReference type="SMART" id="SM00235"/>
    </source>
</evidence>
<dbReference type="PANTHER" id="PTHR10201">
    <property type="entry name" value="MATRIX METALLOPROTEINASE"/>
    <property type="match status" value="1"/>
</dbReference>
<dbReference type="InterPro" id="IPR001818">
    <property type="entry name" value="Pept_M10_metallopeptidase"/>
</dbReference>
<dbReference type="SUPFAM" id="SSF55486">
    <property type="entry name" value="Metalloproteases ('zincins'), catalytic domain"/>
    <property type="match status" value="1"/>
</dbReference>
<dbReference type="Proteomes" id="UP000032279">
    <property type="component" value="Unassembled WGS sequence"/>
</dbReference>
<proteinExistence type="predicted"/>
<feature type="domain" description="Peptidase metallopeptidase" evidence="6">
    <location>
        <begin position="78"/>
        <end position="230"/>
    </location>
</feature>
<dbReference type="PATRIC" id="fig|1335616.4.peg.43"/>
<dbReference type="GO" id="GO:0030198">
    <property type="term" value="P:extracellular matrix organization"/>
    <property type="evidence" value="ECO:0007669"/>
    <property type="project" value="TreeGrafter"/>
</dbReference>
<evidence type="ECO:0000256" key="2">
    <source>
        <dbReference type="ARBA" id="ARBA00022723"/>
    </source>
</evidence>
<evidence type="ECO:0000313" key="7">
    <source>
        <dbReference type="EMBL" id="KIS04306.1"/>
    </source>
</evidence>
<dbReference type="Pfam" id="PF00413">
    <property type="entry name" value="Peptidase_M10"/>
    <property type="match status" value="1"/>
</dbReference>
<dbReference type="InterPro" id="IPR006026">
    <property type="entry name" value="Peptidase_Metallo"/>
</dbReference>
<reference evidence="7 8" key="1">
    <citation type="submission" date="2013-08" db="EMBL/GenBank/DDBJ databases">
        <title>Lactobacillus wasatchii sp. WDC04, a late gas producing bacteria isolated from aged chedder cheese.</title>
        <authorList>
            <person name="Oberg C.J."/>
            <person name="Culumber M."/>
            <person name="McMahon D.J."/>
            <person name="Broadbent J.R."/>
            <person name="Oberg T.S."/>
            <person name="Ortaki F."/>
        </authorList>
    </citation>
    <scope>NUCLEOTIDE SEQUENCE [LARGE SCALE GENOMIC DNA]</scope>
    <source>
        <strain evidence="7 8">WDC04</strain>
    </source>
</reference>
<dbReference type="GO" id="GO:0008270">
    <property type="term" value="F:zinc ion binding"/>
    <property type="evidence" value="ECO:0007669"/>
    <property type="project" value="InterPro"/>
</dbReference>
<dbReference type="GO" id="GO:0006508">
    <property type="term" value="P:proteolysis"/>
    <property type="evidence" value="ECO:0007669"/>
    <property type="project" value="UniProtKB-KW"/>
</dbReference>
<dbReference type="PANTHER" id="PTHR10201:SF323">
    <property type="entry name" value="MATRIX METALLOPROTEINASE-21"/>
    <property type="match status" value="1"/>
</dbReference>
<evidence type="ECO:0000256" key="5">
    <source>
        <dbReference type="ARBA" id="ARBA00023049"/>
    </source>
</evidence>
<dbReference type="GO" id="GO:0030574">
    <property type="term" value="P:collagen catabolic process"/>
    <property type="evidence" value="ECO:0007669"/>
    <property type="project" value="TreeGrafter"/>
</dbReference>
<sequence length="230" mass="25416">MKRKSWLMWLALVIGFLIIPVTDNAERLSSELRQHIEPLVAKLVALSPTTTTSKKTDKQTNDESAIATDKTPMESNVQGVTLSRTYYYHFASGTPQAVKTVFEEAIKTYNQTGVVKLVRGTGTAKQNQIKFSFYRKVMAAPQQGTIELGRGGPDIIIQTGLDHYVANHALASMNITYPGLIKRSVAIHELGHALGLAHSTSQRSVMYPVDRGRTQLTNEDINGLKAVYNQ</sequence>
<keyword evidence="5" id="KW-0482">Metalloprotease</keyword>
<dbReference type="EMBL" id="AWTT01000001">
    <property type="protein sequence ID" value="KIS04306.1"/>
    <property type="molecule type" value="Genomic_DNA"/>
</dbReference>
<dbReference type="OrthoDB" id="2148705at2"/>
<evidence type="ECO:0000256" key="1">
    <source>
        <dbReference type="ARBA" id="ARBA00022670"/>
    </source>
</evidence>
<dbReference type="STRING" id="1335616.WDC_0043"/>
<dbReference type="InterPro" id="IPR024079">
    <property type="entry name" value="MetalloPept_cat_dom_sf"/>
</dbReference>
<keyword evidence="4" id="KW-0862">Zinc</keyword>
<evidence type="ECO:0000256" key="4">
    <source>
        <dbReference type="ARBA" id="ARBA00022833"/>
    </source>
</evidence>
<keyword evidence="8" id="KW-1185">Reference proteome</keyword>
<dbReference type="GO" id="GO:0004222">
    <property type="term" value="F:metalloendopeptidase activity"/>
    <property type="evidence" value="ECO:0007669"/>
    <property type="project" value="InterPro"/>
</dbReference>
<keyword evidence="3" id="KW-0378">Hydrolase</keyword>
<accession>A0A0D1ACA7</accession>
<dbReference type="GO" id="GO:0031012">
    <property type="term" value="C:extracellular matrix"/>
    <property type="evidence" value="ECO:0007669"/>
    <property type="project" value="InterPro"/>
</dbReference>
<protein>
    <submittedName>
        <fullName evidence="7">Putative Zn-dependent protease</fullName>
    </submittedName>
</protein>
<keyword evidence="2" id="KW-0479">Metal-binding</keyword>
<evidence type="ECO:0000313" key="8">
    <source>
        <dbReference type="Proteomes" id="UP000032279"/>
    </source>
</evidence>
<name>A0A0D1ACA7_9LACO</name>
<evidence type="ECO:0000256" key="3">
    <source>
        <dbReference type="ARBA" id="ARBA00022801"/>
    </source>
</evidence>
<dbReference type="AlphaFoldDB" id="A0A0D1ACA7"/>
<dbReference type="SMART" id="SM00235">
    <property type="entry name" value="ZnMc"/>
    <property type="match status" value="1"/>
</dbReference>
<organism evidence="7 8">
    <name type="scientific">Paucilactobacillus wasatchensis</name>
    <dbReference type="NCBI Taxonomy" id="1335616"/>
    <lineage>
        <taxon>Bacteria</taxon>
        <taxon>Bacillati</taxon>
        <taxon>Bacillota</taxon>
        <taxon>Bacilli</taxon>
        <taxon>Lactobacillales</taxon>
        <taxon>Lactobacillaceae</taxon>
        <taxon>Paucilactobacillus</taxon>
    </lineage>
</organism>
<dbReference type="Gene3D" id="3.40.390.10">
    <property type="entry name" value="Collagenase (Catalytic Domain)"/>
    <property type="match status" value="1"/>
</dbReference>